<dbReference type="EMBL" id="HBGS01016961">
    <property type="protein sequence ID" value="CAD9402162.1"/>
    <property type="molecule type" value="Transcribed_RNA"/>
</dbReference>
<sequence length="217" mass="23866">MFGGYQAALADPIAAIACSRIFPGYSCWTRAMSIDFRVGGSKDLELRFSMPAELEEAIRSDLKSKNRSTPTFTYGFYLPDGTLATSITNTVAIREAGYIRATTPPALSSQFAANSLQRLETLLRKKLIERVTSKYIQGETLLARSFEDLIARAANEHGVVERDAFQHLIRQVGLVPGDLNENEVDVLFDLLDQDGAGFVTVEAAADWWKGGKQADLP</sequence>
<dbReference type="InterPro" id="IPR002048">
    <property type="entry name" value="EF_hand_dom"/>
</dbReference>
<dbReference type="Gene3D" id="3.10.129.10">
    <property type="entry name" value="Hotdog Thioesterase"/>
    <property type="match status" value="1"/>
</dbReference>
<dbReference type="InterPro" id="IPR029069">
    <property type="entry name" value="HotDog_dom_sf"/>
</dbReference>
<organism evidence="2">
    <name type="scientific">Octactis speculum</name>
    <dbReference type="NCBI Taxonomy" id="3111310"/>
    <lineage>
        <taxon>Eukaryota</taxon>
        <taxon>Sar</taxon>
        <taxon>Stramenopiles</taxon>
        <taxon>Ochrophyta</taxon>
        <taxon>Dictyochophyceae</taxon>
        <taxon>Dictyochales</taxon>
        <taxon>Dictyochaceae</taxon>
        <taxon>Octactis</taxon>
    </lineage>
</organism>
<dbReference type="AlphaFoldDB" id="A0A7S2BNY3"/>
<dbReference type="SUPFAM" id="SSF54637">
    <property type="entry name" value="Thioesterase/thiol ester dehydrase-isomerase"/>
    <property type="match status" value="1"/>
</dbReference>
<protein>
    <recommendedName>
        <fullName evidence="1">EF-hand domain-containing protein</fullName>
    </recommendedName>
</protein>
<dbReference type="GO" id="GO:0005509">
    <property type="term" value="F:calcium ion binding"/>
    <property type="evidence" value="ECO:0007669"/>
    <property type="project" value="InterPro"/>
</dbReference>
<gene>
    <name evidence="2" type="ORF">DSPE1174_LOCUS8904</name>
</gene>
<evidence type="ECO:0000313" key="2">
    <source>
        <dbReference type="EMBL" id="CAD9402162.1"/>
    </source>
</evidence>
<feature type="domain" description="EF-hand" evidence="1">
    <location>
        <begin position="179"/>
        <end position="214"/>
    </location>
</feature>
<proteinExistence type="predicted"/>
<accession>A0A7S2BNY3</accession>
<reference evidence="2" key="1">
    <citation type="submission" date="2021-01" db="EMBL/GenBank/DDBJ databases">
        <authorList>
            <person name="Corre E."/>
            <person name="Pelletier E."/>
            <person name="Niang G."/>
            <person name="Scheremetjew M."/>
            <person name="Finn R."/>
            <person name="Kale V."/>
            <person name="Holt S."/>
            <person name="Cochrane G."/>
            <person name="Meng A."/>
            <person name="Brown T."/>
            <person name="Cohen L."/>
        </authorList>
    </citation>
    <scope>NUCLEOTIDE SEQUENCE</scope>
    <source>
        <strain evidence="2">CCMP1381</strain>
    </source>
</reference>
<name>A0A7S2BNY3_9STRA</name>
<dbReference type="SUPFAM" id="SSF47473">
    <property type="entry name" value="EF-hand"/>
    <property type="match status" value="1"/>
</dbReference>
<evidence type="ECO:0000259" key="1">
    <source>
        <dbReference type="PROSITE" id="PS50222"/>
    </source>
</evidence>
<dbReference type="InterPro" id="IPR011992">
    <property type="entry name" value="EF-hand-dom_pair"/>
</dbReference>
<dbReference type="Gene3D" id="1.10.238.10">
    <property type="entry name" value="EF-hand"/>
    <property type="match status" value="1"/>
</dbReference>
<dbReference type="PROSITE" id="PS50222">
    <property type="entry name" value="EF_HAND_2"/>
    <property type="match status" value="1"/>
</dbReference>